<name>A0A161HIM1_9ASCO</name>
<feature type="compositionally biased region" description="Basic and acidic residues" evidence="9">
    <location>
        <begin position="154"/>
        <end position="163"/>
    </location>
</feature>
<keyword evidence="3 7" id="KW-0479">Metal-binding</keyword>
<dbReference type="SUPFAM" id="SSF144206">
    <property type="entry name" value="NOB1 zinc finger-like"/>
    <property type="match status" value="1"/>
</dbReference>
<feature type="binding site" evidence="8">
    <location>
        <position position="358"/>
    </location>
    <ligand>
        <name>Zn(2+)</name>
        <dbReference type="ChEBI" id="CHEBI:29105"/>
    </ligand>
</feature>
<dbReference type="Proteomes" id="UP000189580">
    <property type="component" value="Chromosome c"/>
</dbReference>
<dbReference type="GO" id="GO:0030490">
    <property type="term" value="P:maturation of SSU-rRNA"/>
    <property type="evidence" value="ECO:0007669"/>
    <property type="project" value="TreeGrafter"/>
</dbReference>
<keyword evidence="12" id="KW-1185">Reference proteome</keyword>
<feature type="region of interest" description="Disordered" evidence="9">
    <location>
        <begin position="115"/>
        <end position="229"/>
    </location>
</feature>
<dbReference type="Gene3D" id="3.40.50.1010">
    <property type="entry name" value="5'-nuclease"/>
    <property type="match status" value="1"/>
</dbReference>
<dbReference type="CDD" id="cd09876">
    <property type="entry name" value="PIN_Nob1-like"/>
    <property type="match status" value="1"/>
</dbReference>
<gene>
    <name evidence="11" type="primary">NOB1</name>
    <name evidence="11" type="ORF">AWJ20_3824</name>
</gene>
<evidence type="ECO:0000256" key="9">
    <source>
        <dbReference type="SAM" id="MobiDB-lite"/>
    </source>
</evidence>
<evidence type="ECO:0000256" key="7">
    <source>
        <dbReference type="PIRNR" id="PIRNR037125"/>
    </source>
</evidence>
<dbReference type="Pfam" id="PF08772">
    <property type="entry name" value="Zn_ribbon_NOB1"/>
    <property type="match status" value="1"/>
</dbReference>
<comment type="subcellular location">
    <subcellularLocation>
        <location evidence="7">Nucleus</location>
        <location evidence="7">Nucleolus</location>
    </subcellularLocation>
</comment>
<comment type="function">
    <text evidence="7">Required for the synthesis of 40S ribosome subunits. Has a role in processing 20S pre-rRNA into the mature 18S rRNA, where it is required for cleavage at the 3' end of the mature 18S rRNA (D-site). Accompanies the 20S pre-rRNA from the nucleus to the cytoplasm.</text>
</comment>
<evidence type="ECO:0000256" key="6">
    <source>
        <dbReference type="ARBA" id="ARBA00023242"/>
    </source>
</evidence>
<dbReference type="FunFam" id="3.40.50.1010:FF:000020">
    <property type="entry name" value="20S-pre-rRNA D-site endonuclease NOB1"/>
    <property type="match status" value="1"/>
</dbReference>
<feature type="region of interest" description="Disordered" evidence="9">
    <location>
        <begin position="393"/>
        <end position="414"/>
    </location>
</feature>
<dbReference type="PANTHER" id="PTHR12814">
    <property type="entry name" value="RNA-BINDING PROTEIN NOB1"/>
    <property type="match status" value="1"/>
</dbReference>
<dbReference type="InterPro" id="IPR017117">
    <property type="entry name" value="Nob1_euk"/>
</dbReference>
<dbReference type="GO" id="GO:0005730">
    <property type="term" value="C:nucleolus"/>
    <property type="evidence" value="ECO:0007669"/>
    <property type="project" value="UniProtKB-SubCell"/>
</dbReference>
<dbReference type="PIRSF" id="PIRSF037125">
    <property type="entry name" value="D-site_20S_pre-rRNA_nuclease"/>
    <property type="match status" value="1"/>
</dbReference>
<feature type="compositionally biased region" description="Acidic residues" evidence="9">
    <location>
        <begin position="172"/>
        <end position="181"/>
    </location>
</feature>
<dbReference type="OrthoDB" id="446759at2759"/>
<feature type="domain" description="PIN" evidence="10">
    <location>
        <begin position="5"/>
        <end position="108"/>
    </location>
</feature>
<protein>
    <recommendedName>
        <fullName evidence="7">20S-pre-rRNA D-site endonuclease NOB1</fullName>
    </recommendedName>
</protein>
<dbReference type="GO" id="GO:0016787">
    <property type="term" value="F:hydrolase activity"/>
    <property type="evidence" value="ECO:0007669"/>
    <property type="project" value="UniProtKB-KW"/>
</dbReference>
<reference evidence="11 12" key="1">
    <citation type="submission" date="2016-02" db="EMBL/GenBank/DDBJ databases">
        <title>Complete genome sequence and transcriptome regulation of the pentose utilising yeast Sugiyamaella lignohabitans.</title>
        <authorList>
            <person name="Bellasio M."/>
            <person name="Peymann A."/>
            <person name="Valli M."/>
            <person name="Sipitzky M."/>
            <person name="Graf A."/>
            <person name="Sauer M."/>
            <person name="Marx H."/>
            <person name="Mattanovich D."/>
        </authorList>
    </citation>
    <scope>NUCLEOTIDE SEQUENCE [LARGE SCALE GENOMIC DNA]</scope>
    <source>
        <strain evidence="11 12">CBS 10342</strain>
    </source>
</reference>
<feature type="compositionally biased region" description="Basic and acidic residues" evidence="9">
    <location>
        <begin position="119"/>
        <end position="131"/>
    </location>
</feature>
<dbReference type="InterPro" id="IPR039907">
    <property type="entry name" value="NOB1"/>
</dbReference>
<feature type="compositionally biased region" description="Basic residues" evidence="9">
    <location>
        <begin position="188"/>
        <end position="197"/>
    </location>
</feature>
<dbReference type="KEGG" id="slb:AWJ20_3824"/>
<evidence type="ECO:0000313" key="12">
    <source>
        <dbReference type="Proteomes" id="UP000189580"/>
    </source>
</evidence>
<proteinExistence type="inferred from homology"/>
<dbReference type="AlphaFoldDB" id="A0A161HIM1"/>
<feature type="compositionally biased region" description="Polar residues" evidence="9">
    <location>
        <begin position="214"/>
        <end position="229"/>
    </location>
</feature>
<dbReference type="Gene3D" id="6.20.210.10">
    <property type="entry name" value="Nin one binding (NOB1), Zn-ribbon-like"/>
    <property type="match status" value="1"/>
</dbReference>
<dbReference type="InterPro" id="IPR002716">
    <property type="entry name" value="PIN_dom"/>
</dbReference>
<dbReference type="RefSeq" id="XP_018733505.1">
    <property type="nucleotide sequence ID" value="XM_018880856.1"/>
</dbReference>
<dbReference type="GO" id="GO:0004521">
    <property type="term" value="F:RNA endonuclease activity"/>
    <property type="evidence" value="ECO:0007669"/>
    <property type="project" value="UniProtKB-UniRule"/>
</dbReference>
<dbReference type="InterPro" id="IPR036283">
    <property type="entry name" value="NOB1_Zf-like_sf"/>
</dbReference>
<evidence type="ECO:0000256" key="5">
    <source>
        <dbReference type="ARBA" id="ARBA00022833"/>
    </source>
</evidence>
<evidence type="ECO:0000259" key="10">
    <source>
        <dbReference type="SMART" id="SM00670"/>
    </source>
</evidence>
<keyword evidence="5 7" id="KW-0862">Zinc</keyword>
<dbReference type="InterPro" id="IPR014881">
    <property type="entry name" value="NOB1_Zn-bd"/>
</dbReference>
<dbReference type="PANTHER" id="PTHR12814:SF2">
    <property type="entry name" value="RNA-BINDING PROTEIN NOB1"/>
    <property type="match status" value="1"/>
</dbReference>
<dbReference type="SMART" id="SM00670">
    <property type="entry name" value="PINc"/>
    <property type="match status" value="1"/>
</dbReference>
<dbReference type="GO" id="GO:0005737">
    <property type="term" value="C:cytoplasm"/>
    <property type="evidence" value="ECO:0007669"/>
    <property type="project" value="UniProtKB-ARBA"/>
</dbReference>
<evidence type="ECO:0000313" key="11">
    <source>
        <dbReference type="EMBL" id="ANB11028.1"/>
    </source>
</evidence>
<accession>A0A161HIM1</accession>
<evidence type="ECO:0000256" key="4">
    <source>
        <dbReference type="ARBA" id="ARBA00022801"/>
    </source>
</evidence>
<dbReference type="Pfam" id="PF17146">
    <property type="entry name" value="PIN_6"/>
    <property type="match status" value="1"/>
</dbReference>
<evidence type="ECO:0000256" key="1">
    <source>
        <dbReference type="ARBA" id="ARBA00005858"/>
    </source>
</evidence>
<feature type="binding site" evidence="8">
    <location>
        <position position="339"/>
    </location>
    <ligand>
        <name>Zn(2+)</name>
        <dbReference type="ChEBI" id="CHEBI:29105"/>
    </ligand>
</feature>
<evidence type="ECO:0000256" key="3">
    <source>
        <dbReference type="ARBA" id="ARBA00022723"/>
    </source>
</evidence>
<dbReference type="GO" id="GO:0046872">
    <property type="term" value="F:metal ion binding"/>
    <property type="evidence" value="ECO:0007669"/>
    <property type="project" value="UniProtKB-UniRule"/>
</dbReference>
<keyword evidence="4" id="KW-0378">Hydrolase</keyword>
<sequence>MASINSLILDAGPLLTQTFSDLHSRAEKFFTTPSVYNEIKDERARQNLLLWGEELVVRQPKPSSIAAVSEFSKKTGDYAVLSSTDMHILALCYELEVELNGGDWRLRKVPGQKNINGAKEVKHSETQKSESTDSSVSKVKESNEQTAEPVSDLTKTESKKESSETTATEPEANPEETEDDGWSVVAAKPRKQKKGKKRNDLWSKPAQVPVIPSEPTTTDSAQPESEVDNQQITEATATEESQPPAEENVETQDSFVEEIIEEDYDDEDADDWITTENLQETLEKAGGDKLEKVETKTMKAAMSTGDFAMQNVALQMGLNLVNPTNGKHIKRVKNYMLRCHACFKLTAFPKDGRPRQFCPRCGGATLLRCTVQVSDSGNIQVFLKKNMQWSSRGDKFSLPTPQSRNARKQRHESDPILLREDQKEYQKAVKDSMWKKRQNEKLLDEWIGTGSADSVGSPFAISGYKRDATKHTGVRVGRGRYVNDSKRK</sequence>
<dbReference type="GeneID" id="30035888"/>
<organism evidence="11 12">
    <name type="scientific">Sugiyamaella lignohabitans</name>
    <dbReference type="NCBI Taxonomy" id="796027"/>
    <lineage>
        <taxon>Eukaryota</taxon>
        <taxon>Fungi</taxon>
        <taxon>Dikarya</taxon>
        <taxon>Ascomycota</taxon>
        <taxon>Saccharomycotina</taxon>
        <taxon>Dipodascomycetes</taxon>
        <taxon>Dipodascales</taxon>
        <taxon>Trichomonascaceae</taxon>
        <taxon>Sugiyamaella</taxon>
    </lineage>
</organism>
<feature type="binding site" evidence="8">
    <location>
        <position position="342"/>
    </location>
    <ligand>
        <name>Zn(2+)</name>
        <dbReference type="ChEBI" id="CHEBI:29105"/>
    </ligand>
</feature>
<dbReference type="InterPro" id="IPR033411">
    <property type="entry name" value="Ribonuclease_PIN"/>
</dbReference>
<keyword evidence="2" id="KW-0540">Nuclease</keyword>
<dbReference type="EMBL" id="CP014500">
    <property type="protein sequence ID" value="ANB11028.1"/>
    <property type="molecule type" value="Genomic_DNA"/>
</dbReference>
<evidence type="ECO:0000256" key="2">
    <source>
        <dbReference type="ARBA" id="ARBA00022722"/>
    </source>
</evidence>
<keyword evidence="6 7" id="KW-0539">Nucleus</keyword>
<dbReference type="GO" id="GO:0030688">
    <property type="term" value="C:preribosome, small subunit precursor"/>
    <property type="evidence" value="ECO:0007669"/>
    <property type="project" value="TreeGrafter"/>
</dbReference>
<evidence type="ECO:0000256" key="8">
    <source>
        <dbReference type="PIRSR" id="PIRSR037125-1"/>
    </source>
</evidence>
<feature type="binding site" evidence="8">
    <location>
        <position position="361"/>
    </location>
    <ligand>
        <name>Zn(2+)</name>
        <dbReference type="ChEBI" id="CHEBI:29105"/>
    </ligand>
</feature>
<comment type="similarity">
    <text evidence="1 7">Belongs to the NOB1 family.</text>
</comment>